<feature type="compositionally biased region" description="Low complexity" evidence="5">
    <location>
        <begin position="475"/>
        <end position="484"/>
    </location>
</feature>
<keyword evidence="1" id="KW-0479">Metal-binding</keyword>
<feature type="compositionally biased region" description="Low complexity" evidence="5">
    <location>
        <begin position="90"/>
        <end position="118"/>
    </location>
</feature>
<dbReference type="SUPFAM" id="SSF144232">
    <property type="entry name" value="HIT/MYND zinc finger-like"/>
    <property type="match status" value="1"/>
</dbReference>
<proteinExistence type="predicted"/>
<dbReference type="InterPro" id="IPR038825">
    <property type="entry name" value="Apical_junction"/>
</dbReference>
<evidence type="ECO:0000313" key="7">
    <source>
        <dbReference type="EMBL" id="KAJ9590081.1"/>
    </source>
</evidence>
<evidence type="ECO:0000259" key="6">
    <source>
        <dbReference type="PROSITE" id="PS50865"/>
    </source>
</evidence>
<evidence type="ECO:0000256" key="1">
    <source>
        <dbReference type="ARBA" id="ARBA00022723"/>
    </source>
</evidence>
<dbReference type="InterPro" id="IPR058586">
    <property type="entry name" value="Ajm-1"/>
</dbReference>
<feature type="compositionally biased region" description="Low complexity" evidence="5">
    <location>
        <begin position="252"/>
        <end position="263"/>
    </location>
</feature>
<dbReference type="Pfam" id="PF26649">
    <property type="entry name" value="Ajm-1"/>
    <property type="match status" value="1"/>
</dbReference>
<dbReference type="InterPro" id="IPR002893">
    <property type="entry name" value="Znf_MYND"/>
</dbReference>
<evidence type="ECO:0000256" key="5">
    <source>
        <dbReference type="SAM" id="MobiDB-lite"/>
    </source>
</evidence>
<name>A0AAD8EH89_DIPPU</name>
<dbReference type="GO" id="GO:0005886">
    <property type="term" value="C:plasma membrane"/>
    <property type="evidence" value="ECO:0007669"/>
    <property type="project" value="TreeGrafter"/>
</dbReference>
<dbReference type="EMBL" id="JASPKZ010004567">
    <property type="protein sequence ID" value="KAJ9590081.1"/>
    <property type="molecule type" value="Genomic_DNA"/>
</dbReference>
<comment type="caution">
    <text evidence="7">The sequence shown here is derived from an EMBL/GenBank/DDBJ whole genome shotgun (WGS) entry which is preliminary data.</text>
</comment>
<feature type="domain" description="MYND-type" evidence="6">
    <location>
        <begin position="498"/>
        <end position="541"/>
    </location>
</feature>
<feature type="compositionally biased region" description="Low complexity" evidence="5">
    <location>
        <begin position="390"/>
        <end position="406"/>
    </location>
</feature>
<feature type="non-terminal residue" evidence="7">
    <location>
        <position position="830"/>
    </location>
</feature>
<reference evidence="7" key="1">
    <citation type="journal article" date="2023" name="IScience">
        <title>Live-bearing cockroach genome reveals convergent evolutionary mechanisms linked to viviparity in insects and beyond.</title>
        <authorList>
            <person name="Fouks B."/>
            <person name="Harrison M.C."/>
            <person name="Mikhailova A.A."/>
            <person name="Marchal E."/>
            <person name="English S."/>
            <person name="Carruthers M."/>
            <person name="Jennings E.C."/>
            <person name="Chiamaka E.L."/>
            <person name="Frigard R.A."/>
            <person name="Pippel M."/>
            <person name="Attardo G.M."/>
            <person name="Benoit J.B."/>
            <person name="Bornberg-Bauer E."/>
            <person name="Tobe S.S."/>
        </authorList>
    </citation>
    <scope>NUCLEOTIDE SEQUENCE</scope>
    <source>
        <strain evidence="7">Stay&amp;Tobe</strain>
    </source>
</reference>
<evidence type="ECO:0000256" key="4">
    <source>
        <dbReference type="PROSITE-ProRule" id="PRU00134"/>
    </source>
</evidence>
<organism evidence="7 8">
    <name type="scientific">Diploptera punctata</name>
    <name type="common">Pacific beetle cockroach</name>
    <dbReference type="NCBI Taxonomy" id="6984"/>
    <lineage>
        <taxon>Eukaryota</taxon>
        <taxon>Metazoa</taxon>
        <taxon>Ecdysozoa</taxon>
        <taxon>Arthropoda</taxon>
        <taxon>Hexapoda</taxon>
        <taxon>Insecta</taxon>
        <taxon>Pterygota</taxon>
        <taxon>Neoptera</taxon>
        <taxon>Polyneoptera</taxon>
        <taxon>Dictyoptera</taxon>
        <taxon>Blattodea</taxon>
        <taxon>Blaberoidea</taxon>
        <taxon>Blaberidae</taxon>
        <taxon>Diplopterinae</taxon>
        <taxon>Diploptera</taxon>
    </lineage>
</organism>
<accession>A0AAD8EH89</accession>
<evidence type="ECO:0000256" key="3">
    <source>
        <dbReference type="ARBA" id="ARBA00022833"/>
    </source>
</evidence>
<gene>
    <name evidence="7" type="ORF">L9F63_016801</name>
</gene>
<dbReference type="Gene3D" id="6.10.140.2220">
    <property type="match status" value="1"/>
</dbReference>
<dbReference type="PANTHER" id="PTHR21517:SF3">
    <property type="entry name" value="APICAL JUNCTION COMPONENT 1 HOMOLOG"/>
    <property type="match status" value="1"/>
</dbReference>
<feature type="compositionally biased region" description="Polar residues" evidence="5">
    <location>
        <begin position="127"/>
        <end position="149"/>
    </location>
</feature>
<keyword evidence="3" id="KW-0862">Zinc</keyword>
<dbReference type="GO" id="GO:0045216">
    <property type="term" value="P:cell-cell junction organization"/>
    <property type="evidence" value="ECO:0007669"/>
    <property type="project" value="InterPro"/>
</dbReference>
<feature type="region of interest" description="Disordered" evidence="5">
    <location>
        <begin position="355"/>
        <end position="492"/>
    </location>
</feature>
<dbReference type="GO" id="GO:0008270">
    <property type="term" value="F:zinc ion binding"/>
    <property type="evidence" value="ECO:0007669"/>
    <property type="project" value="UniProtKB-KW"/>
</dbReference>
<dbReference type="PANTHER" id="PTHR21517">
    <property type="entry name" value="APICAL JUNCTION COMPONENT 1 HOMOLOG"/>
    <property type="match status" value="1"/>
</dbReference>
<reference evidence="7" key="2">
    <citation type="submission" date="2023-05" db="EMBL/GenBank/DDBJ databases">
        <authorList>
            <person name="Fouks B."/>
        </authorList>
    </citation>
    <scope>NUCLEOTIDE SEQUENCE</scope>
    <source>
        <strain evidence="7">Stay&amp;Tobe</strain>
        <tissue evidence="7">Testes</tissue>
    </source>
</reference>
<dbReference type="Proteomes" id="UP001233999">
    <property type="component" value="Unassembled WGS sequence"/>
</dbReference>
<protein>
    <recommendedName>
        <fullName evidence="6">MYND-type domain-containing protein</fullName>
    </recommendedName>
</protein>
<feature type="region of interest" description="Disordered" evidence="5">
    <location>
        <begin position="239"/>
        <end position="263"/>
    </location>
</feature>
<feature type="non-terminal residue" evidence="7">
    <location>
        <position position="1"/>
    </location>
</feature>
<keyword evidence="2 4" id="KW-0863">Zinc-finger</keyword>
<evidence type="ECO:0000313" key="8">
    <source>
        <dbReference type="Proteomes" id="UP001233999"/>
    </source>
</evidence>
<sequence length="830" mass="91402">TTEKYRFEVVGVPLLDCGNLISGLPPENELQKGGAGERVMSEHQLRVQRSLQKLNVPEWYKNSNVARGPEGFLLKRGSDGGTREGGWPGLGSKTTSLSSLGSTQSAAARSPTSHLLSPSPTPHVFTRWSTSRLNSGGTSASTSPCGSTRSSFNYRQPYLGWRSQERLSRPRTPAERLAAGLLPAQQQQLQQQLPSERTRNKCSRCPTFLKCARLSKVTSAIVHYVSGVKDGSGDAFAGDSPWDMLSPPRGASTTPRGSPRGSSSRLCWLESSFVGTRPLDSPETPLNLTSADLDGGGDHLYLDLNNPQRIHNYSTHHQVNASGTANFCSTDYLNKNHPSAYHDGDHVALVEDVAGPDDDGEVQQYTEERNRPSPGSTTLEDVLDSLLGLPPTSRSPSPGAGSTSPSHCRPSQPPPSRTHQRRSCGDLRSDLAGSASDGHPDPPPYYVSDTLRRRSEGSGTMGRGGRRVSFDTSSGGQQQQQHHQQQGEDPESVVRCRYSKCGRTASVAEARRAFKTCHNCSHVYCSRECRRAHWERHRKTCLHSRVGALCRQVLATVREDPATLRHLSLLARRGYLAQGRGAVKSFFSSPELAERFVANGFPDLGEPAYLRWADLLPDEMGADLYSELLRLCKSYNPDTRFVLYVAVCVVSEVPTSGAVKWERQLVSRCAKLRLCRSLAASTSAPTPPQRRVSPCNITRDSENPETLILTSLPGCQGQMPAHRAREISFTNIQRHLRQRGVSLRRHFPDVYKRLCAYVEGTTERFTPVTVYPRDVLTGKSFMCIIMPDAEPEKLQLVPRDSSRVQTIDIIKHRISTLRFISRGGILTDDT</sequence>
<feature type="region of interest" description="Disordered" evidence="5">
    <location>
        <begin position="75"/>
        <end position="149"/>
    </location>
</feature>
<dbReference type="AlphaFoldDB" id="A0AAD8EH89"/>
<dbReference type="GO" id="GO:0043296">
    <property type="term" value="C:apical junction complex"/>
    <property type="evidence" value="ECO:0007669"/>
    <property type="project" value="TreeGrafter"/>
</dbReference>
<evidence type="ECO:0000256" key="2">
    <source>
        <dbReference type="ARBA" id="ARBA00022771"/>
    </source>
</evidence>
<dbReference type="PROSITE" id="PS50865">
    <property type="entry name" value="ZF_MYND_2"/>
    <property type="match status" value="1"/>
</dbReference>
<keyword evidence="8" id="KW-1185">Reference proteome</keyword>